<dbReference type="AlphaFoldDB" id="A0A4Y9YSV2"/>
<dbReference type="EMBL" id="SEOQ01000361">
    <property type="protein sequence ID" value="TFY64787.1"/>
    <property type="molecule type" value="Genomic_DNA"/>
</dbReference>
<evidence type="ECO:0000256" key="2">
    <source>
        <dbReference type="ARBA" id="ARBA00007560"/>
    </source>
</evidence>
<dbReference type="InterPro" id="IPR007133">
    <property type="entry name" value="RNA_pol_II-assoc_Paf1"/>
</dbReference>
<keyword evidence="3" id="KW-0539">Nucleus</keyword>
<comment type="similarity">
    <text evidence="2">Belongs to the PAF1 family.</text>
</comment>
<sequence length="399" mass="45328">MSFKKSKLDLLVRVRYQNPLPPPPCPPKLIDIPTNPQRYAQPEFLDSVTNEMPLPMIVDAECGMPLDLGKWECLWQENADDRALNPDPKDLPVLDPKDQALLLDPSSSAFHSSSDLSRTSTPLPAHVPWLRKTEYISRENQSAAHRQAQRDQKKDNDVSISRESQLKSVEASFKAANDPPLADLRHPTKPHLTAVETYDILPDADIWANAYDLFRFSERPGERPPDVDDPRLDCAVMRPMEADGDHFLAYYLTKDDEAALRFKETRSQTGIDDVLNEDEGTDFLFQRDYEVVKVEQDVPNEFLLVFDEGDVSQRPKGAYYKDIERKMLLKKKRTEPIERFRDKWALVRVSHVPPASDEAEERADALAEVTDPMYLLGRDAEGEEDTEAAGGAQKIEVDA</sequence>
<comment type="subcellular location">
    <subcellularLocation>
        <location evidence="1">Nucleus</location>
    </subcellularLocation>
</comment>
<dbReference type="Proteomes" id="UP000298327">
    <property type="component" value="Unassembled WGS sequence"/>
</dbReference>
<protein>
    <submittedName>
        <fullName evidence="5">Uncharacterized protein</fullName>
    </submittedName>
</protein>
<evidence type="ECO:0000313" key="5">
    <source>
        <dbReference type="EMBL" id="TFY64787.1"/>
    </source>
</evidence>
<dbReference type="Pfam" id="PF03985">
    <property type="entry name" value="Paf1"/>
    <property type="match status" value="1"/>
</dbReference>
<dbReference type="GO" id="GO:0006368">
    <property type="term" value="P:transcription elongation by RNA polymerase II"/>
    <property type="evidence" value="ECO:0007669"/>
    <property type="project" value="InterPro"/>
</dbReference>
<dbReference type="GO" id="GO:0016593">
    <property type="term" value="C:Cdc73/Paf1 complex"/>
    <property type="evidence" value="ECO:0007669"/>
    <property type="project" value="InterPro"/>
</dbReference>
<dbReference type="PANTHER" id="PTHR23188">
    <property type="entry name" value="RNA POLYMERASE II-ASSOCIATED FACTOR 1 HOMOLOG"/>
    <property type="match status" value="1"/>
</dbReference>
<feature type="compositionally biased region" description="Basic and acidic residues" evidence="4">
    <location>
        <begin position="148"/>
        <end position="157"/>
    </location>
</feature>
<evidence type="ECO:0000313" key="6">
    <source>
        <dbReference type="Proteomes" id="UP000298327"/>
    </source>
</evidence>
<dbReference type="GO" id="GO:0003682">
    <property type="term" value="F:chromatin binding"/>
    <property type="evidence" value="ECO:0007669"/>
    <property type="project" value="TreeGrafter"/>
</dbReference>
<name>A0A4Y9YSV2_9AGAM</name>
<dbReference type="STRING" id="205917.A0A4Y9YSV2"/>
<feature type="region of interest" description="Disordered" evidence="4">
    <location>
        <begin position="378"/>
        <end position="399"/>
    </location>
</feature>
<keyword evidence="6" id="KW-1185">Reference proteome</keyword>
<evidence type="ECO:0000256" key="4">
    <source>
        <dbReference type="SAM" id="MobiDB-lite"/>
    </source>
</evidence>
<comment type="caution">
    <text evidence="5">The sequence shown here is derived from an EMBL/GenBank/DDBJ whole genome shotgun (WGS) entry which is preliminary data.</text>
</comment>
<reference evidence="5 6" key="1">
    <citation type="submission" date="2019-02" db="EMBL/GenBank/DDBJ databases">
        <title>Genome sequencing of the rare red list fungi Dentipellis fragilis.</title>
        <authorList>
            <person name="Buettner E."/>
            <person name="Kellner H."/>
        </authorList>
    </citation>
    <scope>NUCLEOTIDE SEQUENCE [LARGE SCALE GENOMIC DNA]</scope>
    <source>
        <strain evidence="5 6">DSM 105465</strain>
    </source>
</reference>
<dbReference type="PANTHER" id="PTHR23188:SF12">
    <property type="entry name" value="RNA POLYMERASE II-ASSOCIATED FACTOR 1 HOMOLOG"/>
    <property type="match status" value="1"/>
</dbReference>
<gene>
    <name evidence="5" type="ORF">EVG20_g5832</name>
</gene>
<evidence type="ECO:0000256" key="1">
    <source>
        <dbReference type="ARBA" id="ARBA00004123"/>
    </source>
</evidence>
<dbReference type="OrthoDB" id="10260285at2759"/>
<feature type="region of interest" description="Disordered" evidence="4">
    <location>
        <begin position="139"/>
        <end position="164"/>
    </location>
</feature>
<accession>A0A4Y9YSV2</accession>
<evidence type="ECO:0000256" key="3">
    <source>
        <dbReference type="ARBA" id="ARBA00023242"/>
    </source>
</evidence>
<dbReference type="GO" id="GO:0000993">
    <property type="term" value="F:RNA polymerase II complex binding"/>
    <property type="evidence" value="ECO:0007669"/>
    <property type="project" value="TreeGrafter"/>
</dbReference>
<organism evidence="5 6">
    <name type="scientific">Dentipellis fragilis</name>
    <dbReference type="NCBI Taxonomy" id="205917"/>
    <lineage>
        <taxon>Eukaryota</taxon>
        <taxon>Fungi</taxon>
        <taxon>Dikarya</taxon>
        <taxon>Basidiomycota</taxon>
        <taxon>Agaricomycotina</taxon>
        <taxon>Agaricomycetes</taxon>
        <taxon>Russulales</taxon>
        <taxon>Hericiaceae</taxon>
        <taxon>Dentipellis</taxon>
    </lineage>
</organism>
<proteinExistence type="inferred from homology"/>